<reference evidence="2" key="2">
    <citation type="journal article" date="2008" name="Nucleic Acids Res.">
        <title>The rice annotation project database (RAP-DB): 2008 update.</title>
        <authorList>
            <consortium name="The rice annotation project (RAP)"/>
        </authorList>
    </citation>
    <scope>GENOME REANNOTATION</scope>
    <source>
        <strain evidence="2">cv. Nipponbare</strain>
    </source>
</reference>
<organism evidence="1 2">
    <name type="scientific">Oryza sativa subsp. japonica</name>
    <name type="common">Rice</name>
    <dbReference type="NCBI Taxonomy" id="39947"/>
    <lineage>
        <taxon>Eukaryota</taxon>
        <taxon>Viridiplantae</taxon>
        <taxon>Streptophyta</taxon>
        <taxon>Embryophyta</taxon>
        <taxon>Tracheophyta</taxon>
        <taxon>Spermatophyta</taxon>
        <taxon>Magnoliopsida</taxon>
        <taxon>Liliopsida</taxon>
        <taxon>Poales</taxon>
        <taxon>Poaceae</taxon>
        <taxon>BOP clade</taxon>
        <taxon>Oryzoideae</taxon>
        <taxon>Oryzeae</taxon>
        <taxon>Oryzinae</taxon>
        <taxon>Oryza</taxon>
        <taxon>Oryza sativa</taxon>
    </lineage>
</organism>
<sequence length="239" mass="27211">MPLAMWSSCSIHRPNHRRSKRVGPLRHLSRTTPSLQRLIRLMAYTSHYFHLEAKPLRQIMKIGHYEARRLGTDGFRPNIDEYQTGTDRGYGKMKELTRESKEAHSTLVILPTTIRLQQYQLDDSSHDGRYYPGCLLITIHGLTDVDLAYIFYRIIPIGGEEGGPNRNPTELLLLISPHLTILLFAVRLLRKAAHLTARARRIENAPHLYAHTHNPSPRDARTAAACLVSRRPAEADADA</sequence>
<gene>
    <name evidence="1" type="primary">OSJNBb0046L23.7</name>
</gene>
<accession>Q6YXC4</accession>
<reference evidence="2" key="1">
    <citation type="journal article" date="2005" name="Nature">
        <title>The map-based sequence of the rice genome.</title>
        <authorList>
            <consortium name="International rice genome sequencing project (IRGSP)"/>
            <person name="Matsumoto T."/>
            <person name="Wu J."/>
            <person name="Kanamori H."/>
            <person name="Katayose Y."/>
            <person name="Fujisawa M."/>
            <person name="Namiki N."/>
            <person name="Mizuno H."/>
            <person name="Yamamoto K."/>
            <person name="Antonio B.A."/>
            <person name="Baba T."/>
            <person name="Sakata K."/>
            <person name="Nagamura Y."/>
            <person name="Aoki H."/>
            <person name="Arikawa K."/>
            <person name="Arita K."/>
            <person name="Bito T."/>
            <person name="Chiden Y."/>
            <person name="Fujitsuka N."/>
            <person name="Fukunaka R."/>
            <person name="Hamada M."/>
            <person name="Harada C."/>
            <person name="Hayashi A."/>
            <person name="Hijishita S."/>
            <person name="Honda M."/>
            <person name="Hosokawa S."/>
            <person name="Ichikawa Y."/>
            <person name="Idonuma A."/>
            <person name="Iijima M."/>
            <person name="Ikeda M."/>
            <person name="Ikeno M."/>
            <person name="Ito K."/>
            <person name="Ito S."/>
            <person name="Ito T."/>
            <person name="Ito Y."/>
            <person name="Ito Y."/>
            <person name="Iwabuchi A."/>
            <person name="Kamiya K."/>
            <person name="Karasawa W."/>
            <person name="Kurita K."/>
            <person name="Katagiri S."/>
            <person name="Kikuta A."/>
            <person name="Kobayashi H."/>
            <person name="Kobayashi N."/>
            <person name="Machita K."/>
            <person name="Maehara T."/>
            <person name="Masukawa M."/>
            <person name="Mizubayashi T."/>
            <person name="Mukai Y."/>
            <person name="Nagasaki H."/>
            <person name="Nagata Y."/>
            <person name="Naito S."/>
            <person name="Nakashima M."/>
            <person name="Nakama Y."/>
            <person name="Nakamichi Y."/>
            <person name="Nakamura M."/>
            <person name="Meguro A."/>
            <person name="Negishi M."/>
            <person name="Ohta I."/>
            <person name="Ohta T."/>
            <person name="Okamoto M."/>
            <person name="Ono N."/>
            <person name="Saji S."/>
            <person name="Sakaguchi M."/>
            <person name="Sakai K."/>
            <person name="Shibata M."/>
            <person name="Shimokawa T."/>
            <person name="Song J."/>
            <person name="Takazaki Y."/>
            <person name="Terasawa K."/>
            <person name="Tsugane M."/>
            <person name="Tsuji K."/>
            <person name="Ueda S."/>
            <person name="Waki K."/>
            <person name="Yamagata H."/>
            <person name="Yamamoto M."/>
            <person name="Yamamoto S."/>
            <person name="Yamane H."/>
            <person name="Yoshiki S."/>
            <person name="Yoshihara R."/>
            <person name="Yukawa K."/>
            <person name="Zhong H."/>
            <person name="Yano M."/>
            <person name="Yuan Q."/>
            <person name="Ouyang S."/>
            <person name="Liu J."/>
            <person name="Jones K.M."/>
            <person name="Gansberger K."/>
            <person name="Moffat K."/>
            <person name="Hill J."/>
            <person name="Bera J."/>
            <person name="Fadrosh D."/>
            <person name="Jin S."/>
            <person name="Johri S."/>
            <person name="Kim M."/>
            <person name="Overton L."/>
            <person name="Reardon M."/>
            <person name="Tsitrin T."/>
            <person name="Vuong H."/>
            <person name="Weaver B."/>
            <person name="Ciecko A."/>
            <person name="Tallon L."/>
            <person name="Jackson J."/>
            <person name="Pai G."/>
            <person name="Aken S.V."/>
            <person name="Utterback T."/>
            <person name="Reidmuller S."/>
            <person name="Feldblyum T."/>
            <person name="Hsiao J."/>
            <person name="Zismann V."/>
            <person name="Iobst S."/>
            <person name="de Vazeille A.R."/>
            <person name="Buell C.R."/>
            <person name="Ying K."/>
            <person name="Li Y."/>
            <person name="Lu T."/>
            <person name="Huang Y."/>
            <person name="Zhao Q."/>
            <person name="Feng Q."/>
            <person name="Zhang L."/>
            <person name="Zhu J."/>
            <person name="Weng Q."/>
            <person name="Mu J."/>
            <person name="Lu Y."/>
            <person name="Fan D."/>
            <person name="Liu Y."/>
            <person name="Guan J."/>
            <person name="Zhang Y."/>
            <person name="Yu S."/>
            <person name="Liu X."/>
            <person name="Zhang Y."/>
            <person name="Hong G."/>
            <person name="Han B."/>
            <person name="Choisne N."/>
            <person name="Demange N."/>
            <person name="Orjeda G."/>
            <person name="Samain S."/>
            <person name="Cattolico L."/>
            <person name="Pelletier E."/>
            <person name="Couloux A."/>
            <person name="Segurens B."/>
            <person name="Wincker P."/>
            <person name="D'Hont A."/>
            <person name="Scarpelli C."/>
            <person name="Weissenbach J."/>
            <person name="Salanoubat M."/>
            <person name="Quetier F."/>
            <person name="Yu Y."/>
            <person name="Kim H.R."/>
            <person name="Rambo T."/>
            <person name="Currie J."/>
            <person name="Collura K."/>
            <person name="Luo M."/>
            <person name="Yang T."/>
            <person name="Ammiraju J.S.S."/>
            <person name="Engler F."/>
            <person name="Soderlund C."/>
            <person name="Wing R.A."/>
            <person name="Palmer L.E."/>
            <person name="de la Bastide M."/>
            <person name="Spiegel L."/>
            <person name="Nascimento L."/>
            <person name="Zutavern T."/>
            <person name="O'Shaughnessy A."/>
            <person name="Dike S."/>
            <person name="Dedhia N."/>
            <person name="Preston R."/>
            <person name="Balija V."/>
            <person name="McCombie W.R."/>
            <person name="Chow T."/>
            <person name="Chen H."/>
            <person name="Chung M."/>
            <person name="Chen C."/>
            <person name="Shaw J."/>
            <person name="Wu H."/>
            <person name="Hsiao K."/>
            <person name="Chao Y."/>
            <person name="Chu M."/>
            <person name="Cheng C."/>
            <person name="Hour A."/>
            <person name="Lee P."/>
            <person name="Lin S."/>
            <person name="Lin Y."/>
            <person name="Liou J."/>
            <person name="Liu S."/>
            <person name="Hsing Y."/>
            <person name="Raghuvanshi S."/>
            <person name="Mohanty A."/>
            <person name="Bharti A.K."/>
            <person name="Gaur A."/>
            <person name="Gupta V."/>
            <person name="Kumar D."/>
            <person name="Ravi V."/>
            <person name="Vij S."/>
            <person name="Kapur A."/>
            <person name="Khurana P."/>
            <person name="Khurana P."/>
            <person name="Khurana J.P."/>
            <person name="Tyagi A.K."/>
            <person name="Gaikwad K."/>
            <person name="Singh A."/>
            <person name="Dalal V."/>
            <person name="Srivastava S."/>
            <person name="Dixit A."/>
            <person name="Pal A.K."/>
            <person name="Ghazi I.A."/>
            <person name="Yadav M."/>
            <person name="Pandit A."/>
            <person name="Bhargava A."/>
            <person name="Sureshbabu K."/>
            <person name="Batra K."/>
            <person name="Sharma T.R."/>
            <person name="Mohapatra T."/>
            <person name="Singh N.K."/>
            <person name="Messing J."/>
            <person name="Nelson A.B."/>
            <person name="Fuks G."/>
            <person name="Kavchok S."/>
            <person name="Keizer G."/>
            <person name="Linton E."/>
            <person name="Llaca V."/>
            <person name="Song R."/>
            <person name="Tanyolac B."/>
            <person name="Young S."/>
            <person name="Ho-Il K."/>
            <person name="Hahn J.H."/>
            <person name="Sangsakoo G."/>
            <person name="Vanavichit A."/>
            <person name="de Mattos Luiz.A.T."/>
            <person name="Zimmer P.D."/>
            <person name="Malone G."/>
            <person name="Dellagostin O."/>
            <person name="de Oliveira A.C."/>
            <person name="Bevan M."/>
            <person name="Bancroft I."/>
            <person name="Minx P."/>
            <person name="Cordum H."/>
            <person name="Wilson R."/>
            <person name="Cheng Z."/>
            <person name="Jin W."/>
            <person name="Jiang J."/>
            <person name="Leong S.A."/>
            <person name="Iwama H."/>
            <person name="Gojobori T."/>
            <person name="Itoh T."/>
            <person name="Niimura Y."/>
            <person name="Fujii Y."/>
            <person name="Habara T."/>
            <person name="Sakai H."/>
            <person name="Sato Y."/>
            <person name="Wilson G."/>
            <person name="Kumar K."/>
            <person name="McCouch S."/>
            <person name="Juretic N."/>
            <person name="Hoen D."/>
            <person name="Wright S."/>
            <person name="Bruskiewich R."/>
            <person name="Bureau T."/>
            <person name="Miyao A."/>
            <person name="Hirochika H."/>
            <person name="Nishikawa T."/>
            <person name="Kadowaki K."/>
            <person name="Sugiura M."/>
            <person name="Burr B."/>
            <person name="Sasaki T."/>
        </authorList>
    </citation>
    <scope>NUCLEOTIDE SEQUENCE [LARGE SCALE GENOMIC DNA]</scope>
    <source>
        <strain evidence="2">cv. Nipponbare</strain>
    </source>
</reference>
<name>Q6YXC4_ORYSJ</name>
<evidence type="ECO:0000313" key="2">
    <source>
        <dbReference type="Proteomes" id="UP000000763"/>
    </source>
</evidence>
<evidence type="ECO:0000313" key="1">
    <source>
        <dbReference type="EMBL" id="BAD17527.1"/>
    </source>
</evidence>
<dbReference type="AlphaFoldDB" id="Q6YXC4"/>
<dbReference type="Proteomes" id="UP000000763">
    <property type="component" value="Chromosome 2"/>
</dbReference>
<protein>
    <submittedName>
        <fullName evidence="1">Uncharacterized protein</fullName>
    </submittedName>
</protein>
<proteinExistence type="predicted"/>
<dbReference type="EMBL" id="AP005699">
    <property type="protein sequence ID" value="BAD17527.1"/>
    <property type="molecule type" value="Genomic_DNA"/>
</dbReference>